<feature type="region of interest" description="Disordered" evidence="1">
    <location>
        <begin position="62"/>
        <end position="93"/>
    </location>
</feature>
<sequence>MDSSRPRRDSIKSRCRPDWREEARSFPYPNPISAGESARMVYFIGGEKKVVELSRKHSLKATEATHFKGSSDEDEPGARSGLRPGAPSSLMDAGARAHPLGVWDVHECLGTLGGSSK</sequence>
<dbReference type="AlphaFoldDB" id="A0A0E0KET4"/>
<evidence type="ECO:0000256" key="1">
    <source>
        <dbReference type="SAM" id="MobiDB-lite"/>
    </source>
</evidence>
<keyword evidence="3" id="KW-1185">Reference proteome</keyword>
<feature type="compositionally biased region" description="Basic and acidic residues" evidence="1">
    <location>
        <begin position="1"/>
        <end position="24"/>
    </location>
</feature>
<feature type="region of interest" description="Disordered" evidence="1">
    <location>
        <begin position="1"/>
        <end position="31"/>
    </location>
</feature>
<dbReference type="HOGENOM" id="CLU_2088736_0_0_1"/>
<organism evidence="2">
    <name type="scientific">Oryza punctata</name>
    <name type="common">Red rice</name>
    <dbReference type="NCBI Taxonomy" id="4537"/>
    <lineage>
        <taxon>Eukaryota</taxon>
        <taxon>Viridiplantae</taxon>
        <taxon>Streptophyta</taxon>
        <taxon>Embryophyta</taxon>
        <taxon>Tracheophyta</taxon>
        <taxon>Spermatophyta</taxon>
        <taxon>Magnoliopsida</taxon>
        <taxon>Liliopsida</taxon>
        <taxon>Poales</taxon>
        <taxon>Poaceae</taxon>
        <taxon>BOP clade</taxon>
        <taxon>Oryzoideae</taxon>
        <taxon>Oryzeae</taxon>
        <taxon>Oryzinae</taxon>
        <taxon>Oryza</taxon>
    </lineage>
</organism>
<dbReference type="Gramene" id="OPUNC03G19500.1">
    <property type="protein sequence ID" value="OPUNC03G19500.1"/>
    <property type="gene ID" value="OPUNC03G19500"/>
</dbReference>
<protein>
    <submittedName>
        <fullName evidence="2">Uncharacterized protein</fullName>
    </submittedName>
</protein>
<dbReference type="Proteomes" id="UP000026962">
    <property type="component" value="Chromosome 3"/>
</dbReference>
<proteinExistence type="predicted"/>
<accession>A0A0E0KET4</accession>
<reference evidence="2" key="1">
    <citation type="submission" date="2015-04" db="UniProtKB">
        <authorList>
            <consortium name="EnsemblPlants"/>
        </authorList>
    </citation>
    <scope>IDENTIFICATION</scope>
</reference>
<evidence type="ECO:0000313" key="3">
    <source>
        <dbReference type="Proteomes" id="UP000026962"/>
    </source>
</evidence>
<evidence type="ECO:0000313" key="2">
    <source>
        <dbReference type="EnsemblPlants" id="OPUNC03G19500.1"/>
    </source>
</evidence>
<name>A0A0E0KET4_ORYPU</name>
<dbReference type="EnsemblPlants" id="OPUNC03G19500.1">
    <property type="protein sequence ID" value="OPUNC03G19500.1"/>
    <property type="gene ID" value="OPUNC03G19500"/>
</dbReference>
<reference evidence="2" key="2">
    <citation type="submission" date="2018-05" db="EMBL/GenBank/DDBJ databases">
        <title>OpunRS2 (Oryza punctata Reference Sequence Version 2).</title>
        <authorList>
            <person name="Zhang J."/>
            <person name="Kudrna D."/>
            <person name="Lee S."/>
            <person name="Talag J."/>
            <person name="Welchert J."/>
            <person name="Wing R.A."/>
        </authorList>
    </citation>
    <scope>NUCLEOTIDE SEQUENCE [LARGE SCALE GENOMIC DNA]</scope>
</reference>